<keyword evidence="4" id="KW-0720">Serine protease</keyword>
<evidence type="ECO:0000259" key="7">
    <source>
        <dbReference type="PROSITE" id="PS50240"/>
    </source>
</evidence>
<dbReference type="PROSITE" id="PS00134">
    <property type="entry name" value="TRYPSIN_HIS"/>
    <property type="match status" value="1"/>
</dbReference>
<comment type="similarity">
    <text evidence="1">Belongs to the peptidase S1 family.</text>
</comment>
<keyword evidence="9" id="KW-1185">Reference proteome</keyword>
<evidence type="ECO:0000313" key="8">
    <source>
        <dbReference type="EMBL" id="KAF2903163.1"/>
    </source>
</evidence>
<dbReference type="InterPro" id="IPR001254">
    <property type="entry name" value="Trypsin_dom"/>
</dbReference>
<dbReference type="Pfam" id="PF00089">
    <property type="entry name" value="Trypsin"/>
    <property type="match status" value="1"/>
</dbReference>
<comment type="caution">
    <text evidence="8">The sequence shown here is derived from an EMBL/GenBank/DDBJ whole genome shotgun (WGS) entry which is preliminary data.</text>
</comment>
<accession>A0A8K0GML3</accession>
<evidence type="ECO:0000256" key="3">
    <source>
        <dbReference type="ARBA" id="ARBA00022801"/>
    </source>
</evidence>
<evidence type="ECO:0000256" key="1">
    <source>
        <dbReference type="ARBA" id="ARBA00007664"/>
    </source>
</evidence>
<keyword evidence="3" id="KW-0378">Hydrolase</keyword>
<feature type="transmembrane region" description="Helical" evidence="6">
    <location>
        <begin position="7"/>
        <end position="29"/>
    </location>
</feature>
<dbReference type="InterPro" id="IPR009003">
    <property type="entry name" value="Peptidase_S1_PA"/>
</dbReference>
<keyword evidence="6" id="KW-1133">Transmembrane helix</keyword>
<keyword evidence="6" id="KW-0812">Transmembrane</keyword>
<organism evidence="8 9">
    <name type="scientific">Ignelater luminosus</name>
    <name type="common">Cucubano</name>
    <name type="synonym">Pyrophorus luminosus</name>
    <dbReference type="NCBI Taxonomy" id="2038154"/>
    <lineage>
        <taxon>Eukaryota</taxon>
        <taxon>Metazoa</taxon>
        <taxon>Ecdysozoa</taxon>
        <taxon>Arthropoda</taxon>
        <taxon>Hexapoda</taxon>
        <taxon>Insecta</taxon>
        <taxon>Pterygota</taxon>
        <taxon>Neoptera</taxon>
        <taxon>Endopterygota</taxon>
        <taxon>Coleoptera</taxon>
        <taxon>Polyphaga</taxon>
        <taxon>Elateriformia</taxon>
        <taxon>Elateroidea</taxon>
        <taxon>Elateridae</taxon>
        <taxon>Agrypninae</taxon>
        <taxon>Pyrophorini</taxon>
        <taxon>Ignelater</taxon>
    </lineage>
</organism>
<dbReference type="InterPro" id="IPR018114">
    <property type="entry name" value="TRYPSIN_HIS"/>
</dbReference>
<name>A0A8K0GML3_IGNLU</name>
<dbReference type="GO" id="GO:0006508">
    <property type="term" value="P:proteolysis"/>
    <property type="evidence" value="ECO:0007669"/>
    <property type="project" value="UniProtKB-KW"/>
</dbReference>
<protein>
    <recommendedName>
        <fullName evidence="7">Peptidase S1 domain-containing protein</fullName>
    </recommendedName>
</protein>
<evidence type="ECO:0000256" key="4">
    <source>
        <dbReference type="ARBA" id="ARBA00022825"/>
    </source>
</evidence>
<feature type="domain" description="Peptidase S1" evidence="7">
    <location>
        <begin position="41"/>
        <end position="279"/>
    </location>
</feature>
<dbReference type="PANTHER" id="PTHR24276">
    <property type="entry name" value="POLYSERASE-RELATED"/>
    <property type="match status" value="1"/>
</dbReference>
<dbReference type="InterPro" id="IPR050430">
    <property type="entry name" value="Peptidase_S1"/>
</dbReference>
<dbReference type="PANTHER" id="PTHR24276:SF91">
    <property type="entry name" value="AT26814P-RELATED"/>
    <property type="match status" value="1"/>
</dbReference>
<dbReference type="InterPro" id="IPR043504">
    <property type="entry name" value="Peptidase_S1_PA_chymotrypsin"/>
</dbReference>
<keyword evidence="2" id="KW-0645">Protease</keyword>
<dbReference type="OrthoDB" id="10059102at2759"/>
<reference evidence="8" key="1">
    <citation type="submission" date="2019-08" db="EMBL/GenBank/DDBJ databases">
        <title>The genome of the North American firefly Photinus pyralis.</title>
        <authorList>
            <consortium name="Photinus pyralis genome working group"/>
            <person name="Fallon T.R."/>
            <person name="Sander Lower S.E."/>
            <person name="Weng J.-K."/>
        </authorList>
    </citation>
    <scope>NUCLEOTIDE SEQUENCE</scope>
    <source>
        <strain evidence="8">TRF0915ILg1</strain>
        <tissue evidence="8">Whole body</tissue>
    </source>
</reference>
<evidence type="ECO:0000256" key="2">
    <source>
        <dbReference type="ARBA" id="ARBA00022670"/>
    </source>
</evidence>
<gene>
    <name evidence="8" type="ORF">ILUMI_03021</name>
</gene>
<keyword evidence="6" id="KW-0472">Membrane</keyword>
<dbReference type="AlphaFoldDB" id="A0A8K0GML3"/>
<dbReference type="PRINTS" id="PR00722">
    <property type="entry name" value="CHYMOTRYPSIN"/>
</dbReference>
<sequence length="302" mass="34187">MKINCLIILSVILTLINAVLVVFIVLNVLSKDNCFITSERIIGGTTRSVRNYPFVAAVTEIVSDNILVFCGSSIVSTHWVITAGHCVELLEEKEIDRLWIIANSNWWINGTRHEVDKYDRYESIDIGLIRVVNPFTAHNEKPIPVAQSGYIYRPSTIVKILGWGVLSSDYDIPSDELRGAELRLLTHDDCRNIIEALKPDLDLPNITDKEFCAGPVNITAFQDSCYRDSGGPIVDGDLLIGFVARGPTKFKTRFKCGKGYPGIYVALWRCNEWIQEMEKHHNEKIVESFQLTPNWISPSFWK</sequence>
<evidence type="ECO:0000313" key="9">
    <source>
        <dbReference type="Proteomes" id="UP000801492"/>
    </source>
</evidence>
<dbReference type="SUPFAM" id="SSF50494">
    <property type="entry name" value="Trypsin-like serine proteases"/>
    <property type="match status" value="1"/>
</dbReference>
<dbReference type="InterPro" id="IPR001314">
    <property type="entry name" value="Peptidase_S1A"/>
</dbReference>
<keyword evidence="5" id="KW-1015">Disulfide bond</keyword>
<dbReference type="Gene3D" id="2.40.10.10">
    <property type="entry name" value="Trypsin-like serine proteases"/>
    <property type="match status" value="1"/>
</dbReference>
<dbReference type="GO" id="GO:0004252">
    <property type="term" value="F:serine-type endopeptidase activity"/>
    <property type="evidence" value="ECO:0007669"/>
    <property type="project" value="InterPro"/>
</dbReference>
<dbReference type="PROSITE" id="PS50240">
    <property type="entry name" value="TRYPSIN_DOM"/>
    <property type="match status" value="1"/>
</dbReference>
<evidence type="ECO:0000256" key="5">
    <source>
        <dbReference type="ARBA" id="ARBA00023157"/>
    </source>
</evidence>
<dbReference type="Proteomes" id="UP000801492">
    <property type="component" value="Unassembled WGS sequence"/>
</dbReference>
<proteinExistence type="inferred from homology"/>
<dbReference type="SMART" id="SM00020">
    <property type="entry name" value="Tryp_SPc"/>
    <property type="match status" value="1"/>
</dbReference>
<evidence type="ECO:0000256" key="6">
    <source>
        <dbReference type="SAM" id="Phobius"/>
    </source>
</evidence>
<dbReference type="EMBL" id="VTPC01001092">
    <property type="protein sequence ID" value="KAF2903163.1"/>
    <property type="molecule type" value="Genomic_DNA"/>
</dbReference>